<keyword evidence="3" id="KW-1185">Reference proteome</keyword>
<sequence>MDEKLLDLRSQLGFYKFYHHDPKNVLIHAIFVPTILFSSLSMLHRIKLYHGISLTALISVLFFIFYCLLYLPTGLLAGFFLLSLNLALVDHRIHLSFKQELSLFVIGWIFQFVGHGVFEKKRPALMDNLVQSLVLAPYFIMFEFLFKIGCMPQLKANLEHDLEVKQKDLENSRNKNE</sequence>
<dbReference type="GO" id="GO:0016020">
    <property type="term" value="C:membrane"/>
    <property type="evidence" value="ECO:0007669"/>
    <property type="project" value="GOC"/>
</dbReference>
<feature type="transmembrane region" description="Helical" evidence="1">
    <location>
        <begin position="101"/>
        <end position="118"/>
    </location>
</feature>
<dbReference type="Proteomes" id="UP001162087">
    <property type="component" value="Chromosome 7"/>
</dbReference>
<keyword evidence="1" id="KW-0812">Transmembrane</keyword>
<dbReference type="PANTHER" id="PTHR28026">
    <property type="entry name" value="DUF962 DOMAIN PROTEIN (AFU_ORTHOLOGUE AFUA_8G05310)"/>
    <property type="match status" value="1"/>
</dbReference>
<dbReference type="AlphaFoldDB" id="A0AA35NST2"/>
<evidence type="ECO:0000313" key="3">
    <source>
        <dbReference type="Proteomes" id="UP001162087"/>
    </source>
</evidence>
<reference evidence="2" key="1">
    <citation type="submission" date="2022-10" db="EMBL/GenBank/DDBJ databases">
        <authorList>
            <person name="Byrne P K."/>
        </authorList>
    </citation>
    <scope>NUCLEOTIDE SEQUENCE</scope>
    <source>
        <strain evidence="2">IFO1802</strain>
    </source>
</reference>
<feature type="transmembrane region" description="Helical" evidence="1">
    <location>
        <begin position="130"/>
        <end position="146"/>
    </location>
</feature>
<name>A0AA35NST2_SACK1</name>
<dbReference type="InterPro" id="IPR009305">
    <property type="entry name" value="Mpo1-like"/>
</dbReference>
<keyword evidence="1" id="KW-1133">Transmembrane helix</keyword>
<dbReference type="PANTHER" id="PTHR28026:SF9">
    <property type="entry name" value="2-HYDROXY-PALMITIC ACID DIOXYGENASE MPO1"/>
    <property type="match status" value="1"/>
</dbReference>
<proteinExistence type="predicted"/>
<dbReference type="Pfam" id="PF06127">
    <property type="entry name" value="Mpo1-like"/>
    <property type="match status" value="1"/>
</dbReference>
<organism evidence="2 3">
    <name type="scientific">Saccharomyces kudriavzevii (strain ATCC MYA-4449 / AS 2.2408 / CBS 8840 / NBRC 1802 / NCYC 2889)</name>
    <name type="common">Yeast</name>
    <dbReference type="NCBI Taxonomy" id="226230"/>
    <lineage>
        <taxon>Eukaryota</taxon>
        <taxon>Fungi</taxon>
        <taxon>Dikarya</taxon>
        <taxon>Ascomycota</taxon>
        <taxon>Saccharomycotina</taxon>
        <taxon>Saccharomycetes</taxon>
        <taxon>Saccharomycetales</taxon>
        <taxon>Saccharomycetaceae</taxon>
        <taxon>Saccharomyces</taxon>
    </lineage>
</organism>
<dbReference type="GeneID" id="80924067"/>
<evidence type="ECO:0000313" key="2">
    <source>
        <dbReference type="EMBL" id="CAI4062009.1"/>
    </source>
</evidence>
<dbReference type="GO" id="GO:0046521">
    <property type="term" value="P:sphingoid catabolic process"/>
    <property type="evidence" value="ECO:0007669"/>
    <property type="project" value="TreeGrafter"/>
</dbReference>
<protein>
    <recommendedName>
        <fullName evidence="4">YGL010W-like protein</fullName>
    </recommendedName>
</protein>
<feature type="transmembrane region" description="Helical" evidence="1">
    <location>
        <begin position="25"/>
        <end position="43"/>
    </location>
</feature>
<dbReference type="GO" id="GO:0005783">
    <property type="term" value="C:endoplasmic reticulum"/>
    <property type="evidence" value="ECO:0007669"/>
    <property type="project" value="TreeGrafter"/>
</dbReference>
<dbReference type="RefSeq" id="XP_056087767.1">
    <property type="nucleotide sequence ID" value="XM_056228001.1"/>
</dbReference>
<evidence type="ECO:0000256" key="1">
    <source>
        <dbReference type="SAM" id="Phobius"/>
    </source>
</evidence>
<feature type="transmembrane region" description="Helical" evidence="1">
    <location>
        <begin position="72"/>
        <end position="89"/>
    </location>
</feature>
<gene>
    <name evidence="2" type="primary">SKDI07G2450</name>
    <name evidence="2" type="ORF">SKDI_07G2450</name>
</gene>
<accession>A0AA35NST2</accession>
<evidence type="ECO:0008006" key="4">
    <source>
        <dbReference type="Google" id="ProtNLM"/>
    </source>
</evidence>
<keyword evidence="1" id="KW-0472">Membrane</keyword>
<dbReference type="EMBL" id="OX365902">
    <property type="protein sequence ID" value="CAI4062009.1"/>
    <property type="molecule type" value="Genomic_DNA"/>
</dbReference>